<reference evidence="9 10" key="1">
    <citation type="submission" date="2023-04" db="EMBL/GenBank/DDBJ databases">
        <authorList>
            <person name="Hsu D."/>
        </authorList>
    </citation>
    <scope>NUCLEOTIDE SEQUENCE [LARGE SCALE GENOMIC DNA]</scope>
    <source>
        <strain evidence="9 10">MK1</strain>
    </source>
</reference>
<evidence type="ECO:0000256" key="5">
    <source>
        <dbReference type="ARBA" id="ARBA00022692"/>
    </source>
</evidence>
<name>A0AAU0UKE8_9FIRM</name>
<evidence type="ECO:0000256" key="7">
    <source>
        <dbReference type="ARBA" id="ARBA00023136"/>
    </source>
</evidence>
<feature type="transmembrane region" description="Helical" evidence="8">
    <location>
        <begin position="99"/>
        <end position="117"/>
    </location>
</feature>
<comment type="similarity">
    <text evidence="2 8">Belongs to the 4-toluene sulfonate uptake permease (TSUP) (TC 2.A.102) family.</text>
</comment>
<dbReference type="InterPro" id="IPR002781">
    <property type="entry name" value="TM_pro_TauE-like"/>
</dbReference>
<keyword evidence="7 8" id="KW-0472">Membrane</keyword>
<dbReference type="PANTHER" id="PTHR30269">
    <property type="entry name" value="TRANSMEMBRANE PROTEIN YFCA"/>
    <property type="match status" value="1"/>
</dbReference>
<dbReference type="GO" id="GO:0005886">
    <property type="term" value="C:plasma membrane"/>
    <property type="evidence" value="ECO:0007669"/>
    <property type="project" value="UniProtKB-SubCell"/>
</dbReference>
<keyword evidence="10" id="KW-1185">Reference proteome</keyword>
<proteinExistence type="inferred from homology"/>
<feature type="transmembrane region" description="Helical" evidence="8">
    <location>
        <begin position="178"/>
        <end position="196"/>
    </location>
</feature>
<dbReference type="KEGG" id="dbc:MFMK1_000565"/>
<feature type="transmembrane region" description="Helical" evidence="8">
    <location>
        <begin position="6"/>
        <end position="39"/>
    </location>
</feature>
<dbReference type="Pfam" id="PF01925">
    <property type="entry name" value="TauE"/>
    <property type="match status" value="1"/>
</dbReference>
<evidence type="ECO:0000256" key="3">
    <source>
        <dbReference type="ARBA" id="ARBA00022448"/>
    </source>
</evidence>
<dbReference type="Proteomes" id="UP001329915">
    <property type="component" value="Chromosome"/>
</dbReference>
<dbReference type="InterPro" id="IPR052017">
    <property type="entry name" value="TSUP"/>
</dbReference>
<keyword evidence="6 8" id="KW-1133">Transmembrane helix</keyword>
<keyword evidence="5 8" id="KW-0812">Transmembrane</keyword>
<keyword evidence="3" id="KW-0813">Transport</keyword>
<evidence type="ECO:0000256" key="4">
    <source>
        <dbReference type="ARBA" id="ARBA00022475"/>
    </source>
</evidence>
<dbReference type="AlphaFoldDB" id="A0AAU0UKE8"/>
<evidence type="ECO:0000256" key="1">
    <source>
        <dbReference type="ARBA" id="ARBA00004651"/>
    </source>
</evidence>
<gene>
    <name evidence="9" type="ORF">MFMK1_000565</name>
</gene>
<evidence type="ECO:0000313" key="9">
    <source>
        <dbReference type="EMBL" id="WRO20775.1"/>
    </source>
</evidence>
<feature type="transmembrane region" description="Helical" evidence="8">
    <location>
        <begin position="73"/>
        <end position="93"/>
    </location>
</feature>
<keyword evidence="4 8" id="KW-1003">Cell membrane</keyword>
<evidence type="ECO:0000256" key="8">
    <source>
        <dbReference type="RuleBase" id="RU363041"/>
    </source>
</evidence>
<accession>A0AAU0UKE8</accession>
<protein>
    <recommendedName>
        <fullName evidence="8">Probable membrane transporter protein</fullName>
    </recommendedName>
</protein>
<feature type="transmembrane region" description="Helical" evidence="8">
    <location>
        <begin position="203"/>
        <end position="224"/>
    </location>
</feature>
<evidence type="ECO:0000256" key="2">
    <source>
        <dbReference type="ARBA" id="ARBA00009142"/>
    </source>
</evidence>
<feature type="transmembrane region" description="Helical" evidence="8">
    <location>
        <begin position="230"/>
        <end position="253"/>
    </location>
</feature>
<evidence type="ECO:0000313" key="10">
    <source>
        <dbReference type="Proteomes" id="UP001329915"/>
    </source>
</evidence>
<evidence type="ECO:0000256" key="6">
    <source>
        <dbReference type="ARBA" id="ARBA00022989"/>
    </source>
</evidence>
<dbReference type="PANTHER" id="PTHR30269:SF0">
    <property type="entry name" value="MEMBRANE TRANSPORTER PROTEIN YFCA-RELATED"/>
    <property type="match status" value="1"/>
</dbReference>
<organism evidence="9 10">
    <name type="scientific">Metallumcola ferriviriculae</name>
    <dbReference type="NCBI Taxonomy" id="3039180"/>
    <lineage>
        <taxon>Bacteria</taxon>
        <taxon>Bacillati</taxon>
        <taxon>Bacillota</taxon>
        <taxon>Clostridia</taxon>
        <taxon>Neomoorellales</taxon>
        <taxon>Desulfitibacteraceae</taxon>
        <taxon>Metallumcola</taxon>
    </lineage>
</organism>
<comment type="subcellular location">
    <subcellularLocation>
        <location evidence="1 8">Cell membrane</location>
        <topology evidence="1 8">Multi-pass membrane protein</topology>
    </subcellularLocation>
</comment>
<feature type="transmembrane region" description="Helical" evidence="8">
    <location>
        <begin position="137"/>
        <end position="166"/>
    </location>
</feature>
<sequence length="254" mass="27210">MPVPYIILILITGIAAGFINTLAGGGSLLTMPMLIFLGLPSAMANGTNRIALMVQNIVAITNFRRKGFFDWRLSLMLGIPAVLGSVLGANLAISLPDNVFNKILAVVMLLVLVLILWQPQKRLEASEENLSKKSKIIAVITFFFVGIYGGFIQAGVGFIIIASLTLITGMSLVRVNSIKVFVVAIYMVSSLAIFIISGQVNWVLGLTLAVGHGLGGWLGSNFAVAKGDKWIRVFLVIAVVMMAAKLLGVFELFA</sequence>
<dbReference type="EMBL" id="CP121694">
    <property type="protein sequence ID" value="WRO20775.1"/>
    <property type="molecule type" value="Genomic_DNA"/>
</dbReference>
<dbReference type="RefSeq" id="WP_366923655.1">
    <property type="nucleotide sequence ID" value="NZ_CP121694.1"/>
</dbReference>